<comment type="caution">
    <text evidence="7">The sequence shown here is derived from an EMBL/GenBank/DDBJ whole genome shotgun (WGS) entry which is preliminary data.</text>
</comment>
<dbReference type="PANTHER" id="PTHR43085">
    <property type="entry name" value="HEXOKINASE FAMILY MEMBER"/>
    <property type="match status" value="1"/>
</dbReference>
<dbReference type="InterPro" id="IPR002173">
    <property type="entry name" value="Carboh/pur_kinase_PfkB_CS"/>
</dbReference>
<keyword evidence="8" id="KW-1185">Reference proteome</keyword>
<evidence type="ECO:0000256" key="5">
    <source>
        <dbReference type="ARBA" id="ARBA00022840"/>
    </source>
</evidence>
<comment type="similarity">
    <text evidence="1">Belongs to the carbohydrate kinase PfkB family.</text>
</comment>
<proteinExistence type="inferred from homology"/>
<dbReference type="InterPro" id="IPR011611">
    <property type="entry name" value="PfkB_dom"/>
</dbReference>
<dbReference type="PANTHER" id="PTHR43085:SF1">
    <property type="entry name" value="PSEUDOURIDINE KINASE-RELATED"/>
    <property type="match status" value="1"/>
</dbReference>
<feature type="domain" description="Carbohydrate kinase PfkB" evidence="6">
    <location>
        <begin position="2"/>
        <end position="300"/>
    </location>
</feature>
<dbReference type="Pfam" id="PF00294">
    <property type="entry name" value="PfkB"/>
    <property type="match status" value="1"/>
</dbReference>
<dbReference type="PROSITE" id="PS00584">
    <property type="entry name" value="PFKB_KINASES_2"/>
    <property type="match status" value="1"/>
</dbReference>
<keyword evidence="2" id="KW-0808">Transferase</keyword>
<dbReference type="InterPro" id="IPR050306">
    <property type="entry name" value="PfkB_Carbo_kinase"/>
</dbReference>
<evidence type="ECO:0000256" key="2">
    <source>
        <dbReference type="ARBA" id="ARBA00022679"/>
    </source>
</evidence>
<evidence type="ECO:0000256" key="4">
    <source>
        <dbReference type="ARBA" id="ARBA00022777"/>
    </source>
</evidence>
<dbReference type="CDD" id="cd01167">
    <property type="entry name" value="bac_FRK"/>
    <property type="match status" value="1"/>
</dbReference>
<evidence type="ECO:0000313" key="8">
    <source>
        <dbReference type="Proteomes" id="UP001500218"/>
    </source>
</evidence>
<keyword evidence="4 7" id="KW-0418">Kinase</keyword>
<evidence type="ECO:0000256" key="3">
    <source>
        <dbReference type="ARBA" id="ARBA00022741"/>
    </source>
</evidence>
<dbReference type="RefSeq" id="WP_344137208.1">
    <property type="nucleotide sequence ID" value="NZ_BAAALT010000205.1"/>
</dbReference>
<evidence type="ECO:0000313" key="7">
    <source>
        <dbReference type="EMBL" id="GAA1823651.1"/>
    </source>
</evidence>
<evidence type="ECO:0000259" key="6">
    <source>
        <dbReference type="Pfam" id="PF00294"/>
    </source>
</evidence>
<dbReference type="EMBL" id="BAAALT010000205">
    <property type="protein sequence ID" value="GAA1823651.1"/>
    <property type="molecule type" value="Genomic_DNA"/>
</dbReference>
<gene>
    <name evidence="7" type="ORF">GCM10009682_49920</name>
</gene>
<dbReference type="GO" id="GO:0016301">
    <property type="term" value="F:kinase activity"/>
    <property type="evidence" value="ECO:0007669"/>
    <property type="project" value="UniProtKB-KW"/>
</dbReference>
<sequence length="312" mass="32204">MIVVCGEALIDLVPAAGNGLFLARPGGGPTNVAVGLGRLGVAVRLLARLSTDGFGQLLRAHLVGSHVDLTDAVEAGEPTTLAVVTLDASGDAVYTFYVDGCADGAWRAGDLPDALPAAAALHVSGSLALAVPAMGDAVDALLRRERPQRVITFDPNPRPTLIRDEHAARDRLDHWLASADLVKASEDDLAWMAPGTTAAGIARHWREGGAGLVVVTQGPHGAYALGADGPVQLPAHPVPVVDTVGAGDAFMAGLLTALHQAGHLTRERLCALDAADLRQCVRYALRAAALTCARAGADPPWISELGPVRQPT</sequence>
<evidence type="ECO:0000256" key="1">
    <source>
        <dbReference type="ARBA" id="ARBA00010688"/>
    </source>
</evidence>
<keyword evidence="3" id="KW-0547">Nucleotide-binding</keyword>
<accession>A0ABP4YU76</accession>
<dbReference type="SUPFAM" id="SSF53613">
    <property type="entry name" value="Ribokinase-like"/>
    <property type="match status" value="1"/>
</dbReference>
<dbReference type="InterPro" id="IPR029056">
    <property type="entry name" value="Ribokinase-like"/>
</dbReference>
<dbReference type="Gene3D" id="3.40.1190.20">
    <property type="match status" value="1"/>
</dbReference>
<protein>
    <submittedName>
        <fullName evidence="7">Carbohydrate kinase</fullName>
    </submittedName>
</protein>
<reference evidence="8" key="1">
    <citation type="journal article" date="2019" name="Int. J. Syst. Evol. Microbiol.">
        <title>The Global Catalogue of Microorganisms (GCM) 10K type strain sequencing project: providing services to taxonomists for standard genome sequencing and annotation.</title>
        <authorList>
            <consortium name="The Broad Institute Genomics Platform"/>
            <consortium name="The Broad Institute Genome Sequencing Center for Infectious Disease"/>
            <person name="Wu L."/>
            <person name="Ma J."/>
        </authorList>
    </citation>
    <scope>NUCLEOTIDE SEQUENCE [LARGE SCALE GENOMIC DNA]</scope>
    <source>
        <strain evidence="8">JCM 13250</strain>
    </source>
</reference>
<name>A0ABP4YU76_9ACTN</name>
<dbReference type="Proteomes" id="UP001500218">
    <property type="component" value="Unassembled WGS sequence"/>
</dbReference>
<keyword evidence="5" id="KW-0067">ATP-binding</keyword>
<organism evidence="7 8">
    <name type="scientific">Luedemannella flava</name>
    <dbReference type="NCBI Taxonomy" id="349316"/>
    <lineage>
        <taxon>Bacteria</taxon>
        <taxon>Bacillati</taxon>
        <taxon>Actinomycetota</taxon>
        <taxon>Actinomycetes</taxon>
        <taxon>Micromonosporales</taxon>
        <taxon>Micromonosporaceae</taxon>
        <taxon>Luedemannella</taxon>
    </lineage>
</organism>